<evidence type="ECO:0000313" key="1">
    <source>
        <dbReference type="EMBL" id="DAF55202.1"/>
    </source>
</evidence>
<organism evidence="1">
    <name type="scientific">Siphoviridae sp. ctZHD14</name>
    <dbReference type="NCBI Taxonomy" id="2827891"/>
    <lineage>
        <taxon>Viruses</taxon>
        <taxon>Duplodnaviria</taxon>
        <taxon>Heunggongvirae</taxon>
        <taxon>Uroviricota</taxon>
        <taxon>Caudoviricetes</taxon>
    </lineage>
</organism>
<proteinExistence type="predicted"/>
<accession>A0A8S5SXD9</accession>
<name>A0A8S5SXD9_9CAUD</name>
<sequence length="30" mass="3698">MLRTLLNIRGRTTLRFCPFFYLYLGIYLEI</sequence>
<dbReference type="EMBL" id="BK032687">
    <property type="protein sequence ID" value="DAF55202.1"/>
    <property type="molecule type" value="Genomic_DNA"/>
</dbReference>
<reference evidence="1" key="1">
    <citation type="journal article" date="2021" name="Proc. Natl. Acad. Sci. U.S.A.">
        <title>A Catalog of Tens of Thousands of Viruses from Human Metagenomes Reveals Hidden Associations with Chronic Diseases.</title>
        <authorList>
            <person name="Tisza M.J."/>
            <person name="Buck C.B."/>
        </authorList>
    </citation>
    <scope>NUCLEOTIDE SEQUENCE</scope>
    <source>
        <strain evidence="1">CtZHD14</strain>
    </source>
</reference>
<protein>
    <submittedName>
        <fullName evidence="1">Uncharacterized protein</fullName>
    </submittedName>
</protein>